<dbReference type="GO" id="GO:0015112">
    <property type="term" value="F:nitrate transmembrane transporter activity"/>
    <property type="evidence" value="ECO:0007669"/>
    <property type="project" value="InterPro"/>
</dbReference>
<feature type="transmembrane region" description="Helical" evidence="7">
    <location>
        <begin position="394"/>
        <end position="413"/>
    </location>
</feature>
<proteinExistence type="inferred from homology"/>
<feature type="transmembrane region" description="Helical" evidence="7">
    <location>
        <begin position="334"/>
        <end position="359"/>
    </location>
</feature>
<feature type="transmembrane region" description="Helical" evidence="7">
    <location>
        <begin position="366"/>
        <end position="388"/>
    </location>
</feature>
<dbReference type="PROSITE" id="PS50850">
    <property type="entry name" value="MFS"/>
    <property type="match status" value="1"/>
</dbReference>
<comment type="similarity">
    <text evidence="2">Belongs to the major facilitator superfamily. Nitrate/nitrite porter (TC 2.A.1.8) family.</text>
</comment>
<dbReference type="EMBL" id="CP019434">
    <property type="protein sequence ID" value="APZ42881.1"/>
    <property type="molecule type" value="Genomic_DNA"/>
</dbReference>
<dbReference type="RefSeq" id="WP_076836529.1">
    <property type="nucleotide sequence ID" value="NZ_CP019434.1"/>
</dbReference>
<dbReference type="Pfam" id="PF07690">
    <property type="entry name" value="MFS_1"/>
    <property type="match status" value="1"/>
</dbReference>
<name>A0A1P8UGH3_9GAMM</name>
<dbReference type="KEGG" id="afy:BW247_07060"/>
<feature type="transmembrane region" description="Helical" evidence="7">
    <location>
        <begin position="243"/>
        <end position="264"/>
    </location>
</feature>
<dbReference type="GO" id="GO:0042128">
    <property type="term" value="P:nitrate assimilation"/>
    <property type="evidence" value="ECO:0007669"/>
    <property type="project" value="UniProtKB-KW"/>
</dbReference>
<evidence type="ECO:0000313" key="10">
    <source>
        <dbReference type="Proteomes" id="UP000243807"/>
    </source>
</evidence>
<keyword evidence="6 7" id="KW-0472">Membrane</keyword>
<reference evidence="9 10" key="1">
    <citation type="submission" date="2017-01" db="EMBL/GenBank/DDBJ databases">
        <title>Draft sequence of Acidihalobacter ferrooxidans strain DSM 14175 (strain V8).</title>
        <authorList>
            <person name="Khaleque H.N."/>
            <person name="Ramsay J.P."/>
            <person name="Murphy R.J.T."/>
            <person name="Kaksonen A.H."/>
            <person name="Boxall N.J."/>
            <person name="Watkin E.L.J."/>
        </authorList>
    </citation>
    <scope>NUCLEOTIDE SEQUENCE [LARGE SCALE GENOMIC DNA]</scope>
    <source>
        <strain evidence="9 10">V8</strain>
    </source>
</reference>
<keyword evidence="3 7" id="KW-0812">Transmembrane</keyword>
<keyword evidence="4 7" id="KW-1133">Transmembrane helix</keyword>
<evidence type="ECO:0000256" key="4">
    <source>
        <dbReference type="ARBA" id="ARBA00022989"/>
    </source>
</evidence>
<feature type="domain" description="Major facilitator superfamily (MFS) profile" evidence="8">
    <location>
        <begin position="8"/>
        <end position="417"/>
    </location>
</feature>
<evidence type="ECO:0000256" key="1">
    <source>
        <dbReference type="ARBA" id="ARBA00004141"/>
    </source>
</evidence>
<dbReference type="Gene3D" id="1.20.1250.20">
    <property type="entry name" value="MFS general substrate transporter like domains"/>
    <property type="match status" value="2"/>
</dbReference>
<evidence type="ECO:0000256" key="6">
    <source>
        <dbReference type="ARBA" id="ARBA00023136"/>
    </source>
</evidence>
<dbReference type="InterPro" id="IPR036259">
    <property type="entry name" value="MFS_trans_sf"/>
</dbReference>
<evidence type="ECO:0000259" key="8">
    <source>
        <dbReference type="PROSITE" id="PS50850"/>
    </source>
</evidence>
<sequence>MKTHKVEQLVIATVGFFWCFLMWFSTAAFSPSIAAHYHLNIAELGLLASSAIWMAPIGRIIAGWAADRFGAPRTFAIILAGCGLVSIASAFTSSYEVLFIERVIVAIAGVSFVVGIQHVAQWFDASEIGTAEGLYAGTGNVGAGVGALVLPRLFGLDYQGAFLWLGVIALALAAWYLWRGEAARHETARHTARQSSDLRGTVFVWTRYIAIALMLAYAMSFGLEIAMNAWLPGYFSRGFHEAILALGFSSVVGVQIAAGTFAAVQSFSASLFRPFAGFMSDVFQRRGWTPMPFIAKTLPYAPRLHWLAIALILITLSMIALTIAGLAGSLPLSVLVLVLFGVFVSFGPGGTFALVPLLFPDRPGVAAGFIGGVSTAGGIVYPLIFAHSGNIHMGYLYAAVTMLIPFVLFYFWAARYERHPEEHGLFELPPPAAETEKA</sequence>
<dbReference type="GO" id="GO:0016020">
    <property type="term" value="C:membrane"/>
    <property type="evidence" value="ECO:0007669"/>
    <property type="project" value="UniProtKB-SubCell"/>
</dbReference>
<evidence type="ECO:0000256" key="3">
    <source>
        <dbReference type="ARBA" id="ARBA00022692"/>
    </source>
</evidence>
<dbReference type="SUPFAM" id="SSF103473">
    <property type="entry name" value="MFS general substrate transporter"/>
    <property type="match status" value="1"/>
</dbReference>
<feature type="transmembrane region" description="Helical" evidence="7">
    <location>
        <begin position="103"/>
        <end position="123"/>
    </location>
</feature>
<dbReference type="OrthoDB" id="9773404at2"/>
<protein>
    <submittedName>
        <fullName evidence="9">MFS transporter</fullName>
    </submittedName>
</protein>
<gene>
    <name evidence="9" type="ORF">BW247_07060</name>
</gene>
<dbReference type="InterPro" id="IPR044772">
    <property type="entry name" value="NO3_transporter"/>
</dbReference>
<dbReference type="STRING" id="1765967.BW247_07060"/>
<evidence type="ECO:0000256" key="7">
    <source>
        <dbReference type="SAM" id="Phobius"/>
    </source>
</evidence>
<keyword evidence="5" id="KW-0534">Nitrate assimilation</keyword>
<dbReference type="InterPro" id="IPR011701">
    <property type="entry name" value="MFS"/>
</dbReference>
<feature type="transmembrane region" description="Helical" evidence="7">
    <location>
        <begin position="41"/>
        <end position="62"/>
    </location>
</feature>
<comment type="subcellular location">
    <subcellularLocation>
        <location evidence="1">Membrane</location>
        <topology evidence="1">Multi-pass membrane protein</topology>
    </subcellularLocation>
</comment>
<evidence type="ECO:0000256" key="5">
    <source>
        <dbReference type="ARBA" id="ARBA00023063"/>
    </source>
</evidence>
<feature type="transmembrane region" description="Helical" evidence="7">
    <location>
        <begin position="135"/>
        <end position="155"/>
    </location>
</feature>
<accession>A0A1P8UGH3</accession>
<feature type="transmembrane region" description="Helical" evidence="7">
    <location>
        <begin position="74"/>
        <end position="91"/>
    </location>
</feature>
<dbReference type="PANTHER" id="PTHR23515">
    <property type="entry name" value="HIGH-AFFINITY NITRATE TRANSPORTER 2.3"/>
    <property type="match status" value="1"/>
</dbReference>
<dbReference type="Proteomes" id="UP000243807">
    <property type="component" value="Chromosome"/>
</dbReference>
<dbReference type="AlphaFoldDB" id="A0A1P8UGH3"/>
<evidence type="ECO:0000313" key="9">
    <source>
        <dbReference type="EMBL" id="APZ42881.1"/>
    </source>
</evidence>
<feature type="transmembrane region" description="Helical" evidence="7">
    <location>
        <begin position="161"/>
        <end position="178"/>
    </location>
</feature>
<dbReference type="InterPro" id="IPR020846">
    <property type="entry name" value="MFS_dom"/>
</dbReference>
<organism evidence="9 10">
    <name type="scientific">Acidihalobacter ferrooxydans</name>
    <dbReference type="NCBI Taxonomy" id="1765967"/>
    <lineage>
        <taxon>Bacteria</taxon>
        <taxon>Pseudomonadati</taxon>
        <taxon>Pseudomonadota</taxon>
        <taxon>Gammaproteobacteria</taxon>
        <taxon>Chromatiales</taxon>
        <taxon>Ectothiorhodospiraceae</taxon>
        <taxon>Acidihalobacter</taxon>
    </lineage>
</organism>
<feature type="transmembrane region" description="Helical" evidence="7">
    <location>
        <begin position="198"/>
        <end position="223"/>
    </location>
</feature>
<feature type="transmembrane region" description="Helical" evidence="7">
    <location>
        <begin position="9"/>
        <end position="29"/>
    </location>
</feature>
<feature type="transmembrane region" description="Helical" evidence="7">
    <location>
        <begin position="306"/>
        <end position="328"/>
    </location>
</feature>
<keyword evidence="10" id="KW-1185">Reference proteome</keyword>
<evidence type="ECO:0000256" key="2">
    <source>
        <dbReference type="ARBA" id="ARBA00008432"/>
    </source>
</evidence>